<name>A0ABW9J0P9_STRGJ</name>
<evidence type="ECO:0000313" key="2">
    <source>
        <dbReference type="EMBL" id="MFM9653505.1"/>
    </source>
</evidence>
<dbReference type="Proteomes" id="UP001631993">
    <property type="component" value="Unassembled WGS sequence"/>
</dbReference>
<proteinExistence type="predicted"/>
<organism evidence="2 3">
    <name type="scientific">Streptomyces galilaeus</name>
    <dbReference type="NCBI Taxonomy" id="33899"/>
    <lineage>
        <taxon>Bacteria</taxon>
        <taxon>Bacillati</taxon>
        <taxon>Actinomycetota</taxon>
        <taxon>Actinomycetes</taxon>
        <taxon>Kitasatosporales</taxon>
        <taxon>Streptomycetaceae</taxon>
        <taxon>Streptomyces</taxon>
    </lineage>
</organism>
<sequence>MIGHWLNRELQVWRPVTADDGHGGQTTSHSRQPEPVAAKVDQPSATEGGTGPATAGDHTHDIYLLPGADVRRLDELRDAATGEKWQVRHVVGPSTARYRKAQSLLIQTEGEPDG</sequence>
<dbReference type="RefSeq" id="WP_369278419.1">
    <property type="nucleotide sequence ID" value="NZ_JBJVMW010000042.1"/>
</dbReference>
<keyword evidence="3" id="KW-1185">Reference proteome</keyword>
<protein>
    <submittedName>
        <fullName evidence="2">Head-tail adaptor protein</fullName>
    </submittedName>
</protein>
<evidence type="ECO:0000256" key="1">
    <source>
        <dbReference type="SAM" id="MobiDB-lite"/>
    </source>
</evidence>
<dbReference type="EMBL" id="JBJVNE010000055">
    <property type="protein sequence ID" value="MFM9653505.1"/>
    <property type="molecule type" value="Genomic_DNA"/>
</dbReference>
<reference evidence="2 3" key="1">
    <citation type="submission" date="2024-12" db="EMBL/GenBank/DDBJ databases">
        <title>Forecasting of Potato common scab and diversities of Pathogenic streptomyces spp. in china.</title>
        <authorList>
            <person name="Handique U."/>
            <person name="Wu J."/>
        </authorList>
    </citation>
    <scope>NUCLEOTIDE SEQUENCE [LARGE SCALE GENOMIC DNA]</scope>
    <source>
        <strain evidence="2 3">ZRIMU1585</strain>
    </source>
</reference>
<comment type="caution">
    <text evidence="2">The sequence shown here is derived from an EMBL/GenBank/DDBJ whole genome shotgun (WGS) entry which is preliminary data.</text>
</comment>
<accession>A0ABW9J0P9</accession>
<feature type="region of interest" description="Disordered" evidence="1">
    <location>
        <begin position="16"/>
        <end position="60"/>
    </location>
</feature>
<gene>
    <name evidence="2" type="ORF">ACKI1S_46455</name>
</gene>
<evidence type="ECO:0000313" key="3">
    <source>
        <dbReference type="Proteomes" id="UP001631993"/>
    </source>
</evidence>